<dbReference type="CDD" id="cd00383">
    <property type="entry name" value="trans_reg_C"/>
    <property type="match status" value="1"/>
</dbReference>
<gene>
    <name evidence="6" type="ORF">J2792_003542</name>
</gene>
<evidence type="ECO:0000313" key="7">
    <source>
        <dbReference type="Proteomes" id="UP001184150"/>
    </source>
</evidence>
<feature type="domain" description="Response regulatory" evidence="4">
    <location>
        <begin position="2"/>
        <end position="116"/>
    </location>
</feature>
<evidence type="ECO:0000313" key="6">
    <source>
        <dbReference type="EMBL" id="MDR6512657.1"/>
    </source>
</evidence>
<comment type="caution">
    <text evidence="6">The sequence shown here is derived from an EMBL/GenBank/DDBJ whole genome shotgun (WGS) entry which is preliminary data.</text>
</comment>
<feature type="DNA-binding region" description="OmpR/PhoB-type" evidence="3">
    <location>
        <begin position="124"/>
        <end position="222"/>
    </location>
</feature>
<evidence type="ECO:0000256" key="2">
    <source>
        <dbReference type="PROSITE-ProRule" id="PRU00169"/>
    </source>
</evidence>
<dbReference type="Gene3D" id="1.10.10.10">
    <property type="entry name" value="Winged helix-like DNA-binding domain superfamily/Winged helix DNA-binding domain"/>
    <property type="match status" value="1"/>
</dbReference>
<dbReference type="PANTHER" id="PTHR48111">
    <property type="entry name" value="REGULATOR OF RPOS"/>
    <property type="match status" value="1"/>
</dbReference>
<dbReference type="PANTHER" id="PTHR48111:SF36">
    <property type="entry name" value="TRANSCRIPTIONAL REGULATORY PROTEIN CUTR"/>
    <property type="match status" value="1"/>
</dbReference>
<keyword evidence="1 3" id="KW-0238">DNA-binding</keyword>
<dbReference type="PROSITE" id="PS51755">
    <property type="entry name" value="OMPR_PHOB"/>
    <property type="match status" value="1"/>
</dbReference>
<protein>
    <submittedName>
        <fullName evidence="6">DNA-binding response OmpR family regulator</fullName>
    </submittedName>
</protein>
<dbReference type="PROSITE" id="PS50110">
    <property type="entry name" value="RESPONSE_REGULATORY"/>
    <property type="match status" value="1"/>
</dbReference>
<feature type="domain" description="OmpR/PhoB-type" evidence="5">
    <location>
        <begin position="124"/>
        <end position="222"/>
    </location>
</feature>
<sequence>MRILLVEDDAPLARALEACLASAGLTVDHAASSEEAELFLAANTYAALVLDRGLPDGDGLALLARLRRAGHGLAVVVLTARGEVQARIAGLDAGADDYMAKPFSPDELLARLRAVLRRNGTFQGREIACANLVFDLDNLSLKVGGQVVALSAREAGLLGLLLRREGQVVTKRLAEDQLFGANDPLGSNAIEVYVHRLRQKLDAAQGEAEIVTVRGVGYIIKPRA</sequence>
<accession>A0ABU1MRJ4</accession>
<dbReference type="RefSeq" id="WP_309806146.1">
    <property type="nucleotide sequence ID" value="NZ_JAVDRD010000011.1"/>
</dbReference>
<dbReference type="Pfam" id="PF00486">
    <property type="entry name" value="Trans_reg_C"/>
    <property type="match status" value="1"/>
</dbReference>
<proteinExistence type="predicted"/>
<organism evidence="6 7">
    <name type="scientific">Novosphingobium capsulatum</name>
    <dbReference type="NCBI Taxonomy" id="13688"/>
    <lineage>
        <taxon>Bacteria</taxon>
        <taxon>Pseudomonadati</taxon>
        <taxon>Pseudomonadota</taxon>
        <taxon>Alphaproteobacteria</taxon>
        <taxon>Sphingomonadales</taxon>
        <taxon>Sphingomonadaceae</taxon>
        <taxon>Novosphingobium</taxon>
    </lineage>
</organism>
<keyword evidence="7" id="KW-1185">Reference proteome</keyword>
<evidence type="ECO:0000256" key="3">
    <source>
        <dbReference type="PROSITE-ProRule" id="PRU01091"/>
    </source>
</evidence>
<dbReference type="Proteomes" id="UP001184150">
    <property type="component" value="Unassembled WGS sequence"/>
</dbReference>
<dbReference type="InterPro" id="IPR039420">
    <property type="entry name" value="WalR-like"/>
</dbReference>
<dbReference type="Gene3D" id="3.40.50.2300">
    <property type="match status" value="1"/>
</dbReference>
<dbReference type="SUPFAM" id="SSF52172">
    <property type="entry name" value="CheY-like"/>
    <property type="match status" value="1"/>
</dbReference>
<feature type="modified residue" description="4-aspartylphosphate" evidence="2">
    <location>
        <position position="51"/>
    </location>
</feature>
<dbReference type="Pfam" id="PF00072">
    <property type="entry name" value="Response_reg"/>
    <property type="match status" value="1"/>
</dbReference>
<dbReference type="Gene3D" id="6.10.250.690">
    <property type="match status" value="1"/>
</dbReference>
<dbReference type="InterPro" id="IPR011006">
    <property type="entry name" value="CheY-like_superfamily"/>
</dbReference>
<dbReference type="InterPro" id="IPR036388">
    <property type="entry name" value="WH-like_DNA-bd_sf"/>
</dbReference>
<reference evidence="6 7" key="1">
    <citation type="submission" date="2023-07" db="EMBL/GenBank/DDBJ databases">
        <title>Sorghum-associated microbial communities from plants grown in Nebraska, USA.</title>
        <authorList>
            <person name="Schachtman D."/>
        </authorList>
    </citation>
    <scope>NUCLEOTIDE SEQUENCE [LARGE SCALE GENOMIC DNA]</scope>
    <source>
        <strain evidence="6 7">DS1027</strain>
    </source>
</reference>
<dbReference type="SMART" id="SM00862">
    <property type="entry name" value="Trans_reg_C"/>
    <property type="match status" value="1"/>
</dbReference>
<dbReference type="EMBL" id="JAVDRD010000011">
    <property type="protein sequence ID" value="MDR6512657.1"/>
    <property type="molecule type" value="Genomic_DNA"/>
</dbReference>
<name>A0ABU1MRJ4_9SPHN</name>
<evidence type="ECO:0000256" key="1">
    <source>
        <dbReference type="ARBA" id="ARBA00023125"/>
    </source>
</evidence>
<dbReference type="InterPro" id="IPR001867">
    <property type="entry name" value="OmpR/PhoB-type_DNA-bd"/>
</dbReference>
<evidence type="ECO:0000259" key="4">
    <source>
        <dbReference type="PROSITE" id="PS50110"/>
    </source>
</evidence>
<dbReference type="InterPro" id="IPR001789">
    <property type="entry name" value="Sig_transdc_resp-reg_receiver"/>
</dbReference>
<evidence type="ECO:0000259" key="5">
    <source>
        <dbReference type="PROSITE" id="PS51755"/>
    </source>
</evidence>
<dbReference type="SMART" id="SM00448">
    <property type="entry name" value="REC"/>
    <property type="match status" value="1"/>
</dbReference>
<dbReference type="GO" id="GO:0003677">
    <property type="term" value="F:DNA binding"/>
    <property type="evidence" value="ECO:0007669"/>
    <property type="project" value="UniProtKB-KW"/>
</dbReference>
<keyword evidence="2" id="KW-0597">Phosphoprotein</keyword>